<dbReference type="EMBL" id="ML208567">
    <property type="protein sequence ID" value="TFK62666.1"/>
    <property type="molecule type" value="Genomic_DNA"/>
</dbReference>
<accession>A0ACD3AAV5</accession>
<sequence length="180" mass="19945">MFNPKNPPSRPPPDSHIWISCTDHHFSFQENHVTSPGIVINTLGNQVTDDVIARIKKVQLEAGKKFHVSVLGHTCCVAITGGCYCQPGETPSSTLVRQNLRVQMDKLIQELEPKFEVNEVPEGDHVIHPSEFRGDSDRPDICFPTPFSGDGDGGNVGFWAWVLEADGLFHHVWIAGPRDP</sequence>
<evidence type="ECO:0000313" key="2">
    <source>
        <dbReference type="Proteomes" id="UP000308600"/>
    </source>
</evidence>
<keyword evidence="2" id="KW-1185">Reference proteome</keyword>
<gene>
    <name evidence="1" type="ORF">BDN72DRAFT_848411</name>
</gene>
<evidence type="ECO:0000313" key="1">
    <source>
        <dbReference type="EMBL" id="TFK62666.1"/>
    </source>
</evidence>
<organism evidence="1 2">
    <name type="scientific">Pluteus cervinus</name>
    <dbReference type="NCBI Taxonomy" id="181527"/>
    <lineage>
        <taxon>Eukaryota</taxon>
        <taxon>Fungi</taxon>
        <taxon>Dikarya</taxon>
        <taxon>Basidiomycota</taxon>
        <taxon>Agaricomycotina</taxon>
        <taxon>Agaricomycetes</taxon>
        <taxon>Agaricomycetidae</taxon>
        <taxon>Agaricales</taxon>
        <taxon>Pluteineae</taxon>
        <taxon>Pluteaceae</taxon>
        <taxon>Pluteus</taxon>
    </lineage>
</organism>
<reference evidence="1 2" key="1">
    <citation type="journal article" date="2019" name="Nat. Ecol. Evol.">
        <title>Megaphylogeny resolves global patterns of mushroom evolution.</title>
        <authorList>
            <person name="Varga T."/>
            <person name="Krizsan K."/>
            <person name="Foldi C."/>
            <person name="Dima B."/>
            <person name="Sanchez-Garcia M."/>
            <person name="Sanchez-Ramirez S."/>
            <person name="Szollosi G.J."/>
            <person name="Szarkandi J.G."/>
            <person name="Papp V."/>
            <person name="Albert L."/>
            <person name="Andreopoulos W."/>
            <person name="Angelini C."/>
            <person name="Antonin V."/>
            <person name="Barry K.W."/>
            <person name="Bougher N.L."/>
            <person name="Buchanan P."/>
            <person name="Buyck B."/>
            <person name="Bense V."/>
            <person name="Catcheside P."/>
            <person name="Chovatia M."/>
            <person name="Cooper J."/>
            <person name="Damon W."/>
            <person name="Desjardin D."/>
            <person name="Finy P."/>
            <person name="Geml J."/>
            <person name="Haridas S."/>
            <person name="Hughes K."/>
            <person name="Justo A."/>
            <person name="Karasinski D."/>
            <person name="Kautmanova I."/>
            <person name="Kiss B."/>
            <person name="Kocsube S."/>
            <person name="Kotiranta H."/>
            <person name="LaButti K.M."/>
            <person name="Lechner B.E."/>
            <person name="Liimatainen K."/>
            <person name="Lipzen A."/>
            <person name="Lukacs Z."/>
            <person name="Mihaltcheva S."/>
            <person name="Morgado L.N."/>
            <person name="Niskanen T."/>
            <person name="Noordeloos M.E."/>
            <person name="Ohm R.A."/>
            <person name="Ortiz-Santana B."/>
            <person name="Ovrebo C."/>
            <person name="Racz N."/>
            <person name="Riley R."/>
            <person name="Savchenko A."/>
            <person name="Shiryaev A."/>
            <person name="Soop K."/>
            <person name="Spirin V."/>
            <person name="Szebenyi C."/>
            <person name="Tomsovsky M."/>
            <person name="Tulloss R.E."/>
            <person name="Uehling J."/>
            <person name="Grigoriev I.V."/>
            <person name="Vagvolgyi C."/>
            <person name="Papp T."/>
            <person name="Martin F.M."/>
            <person name="Miettinen O."/>
            <person name="Hibbett D.S."/>
            <person name="Nagy L.G."/>
        </authorList>
    </citation>
    <scope>NUCLEOTIDE SEQUENCE [LARGE SCALE GENOMIC DNA]</scope>
    <source>
        <strain evidence="1 2">NL-1719</strain>
    </source>
</reference>
<protein>
    <submittedName>
        <fullName evidence="1">Uncharacterized protein</fullName>
    </submittedName>
</protein>
<proteinExistence type="predicted"/>
<dbReference type="Proteomes" id="UP000308600">
    <property type="component" value="Unassembled WGS sequence"/>
</dbReference>
<name>A0ACD3AAV5_9AGAR</name>